<dbReference type="NCBIfam" id="TIGR01974">
    <property type="entry name" value="NDH_I_L"/>
    <property type="match status" value="1"/>
</dbReference>
<dbReference type="RefSeq" id="WP_103313447.1">
    <property type="nucleotide sequence ID" value="NZ_PPPD01000001.1"/>
</dbReference>
<comment type="subcellular location">
    <subcellularLocation>
        <location evidence="1">Endomembrane system</location>
        <topology evidence="1">Multi-pass membrane protein</topology>
    </subcellularLocation>
    <subcellularLocation>
        <location evidence="5">Membrane</location>
        <topology evidence="5">Multi-pass membrane protein</topology>
    </subcellularLocation>
</comment>
<dbReference type="GO" id="GO:0015990">
    <property type="term" value="P:electron transport coupled proton transport"/>
    <property type="evidence" value="ECO:0007669"/>
    <property type="project" value="TreeGrafter"/>
</dbReference>
<organism evidence="9 10">
    <name type="scientific">Deinococcus koreensis</name>
    <dbReference type="NCBI Taxonomy" id="2054903"/>
    <lineage>
        <taxon>Bacteria</taxon>
        <taxon>Thermotogati</taxon>
        <taxon>Deinococcota</taxon>
        <taxon>Deinococci</taxon>
        <taxon>Deinococcales</taxon>
        <taxon>Deinococcaceae</taxon>
        <taxon>Deinococcus</taxon>
    </lineage>
</organism>
<feature type="transmembrane region" description="Helical" evidence="6">
    <location>
        <begin position="521"/>
        <end position="540"/>
    </location>
</feature>
<evidence type="ECO:0000259" key="7">
    <source>
        <dbReference type="Pfam" id="PF00361"/>
    </source>
</evidence>
<dbReference type="InterPro" id="IPR001750">
    <property type="entry name" value="ND/Mrp_TM"/>
</dbReference>
<feature type="transmembrane region" description="Helical" evidence="6">
    <location>
        <begin position="354"/>
        <end position="375"/>
    </location>
</feature>
<feature type="transmembrane region" description="Helical" evidence="6">
    <location>
        <begin position="199"/>
        <end position="217"/>
    </location>
</feature>
<evidence type="ECO:0000256" key="2">
    <source>
        <dbReference type="ARBA" id="ARBA00022692"/>
    </source>
</evidence>
<feature type="transmembrane region" description="Helical" evidence="6">
    <location>
        <begin position="616"/>
        <end position="634"/>
    </location>
</feature>
<gene>
    <name evidence="9" type="ORF">CVO96_11605</name>
</gene>
<dbReference type="EMBL" id="PPPD01000001">
    <property type="protein sequence ID" value="PNY83015.1"/>
    <property type="molecule type" value="Genomic_DNA"/>
</dbReference>
<feature type="transmembrane region" description="Helical" evidence="6">
    <location>
        <begin position="6"/>
        <end position="24"/>
    </location>
</feature>
<dbReference type="NCBIfam" id="NF005141">
    <property type="entry name" value="PRK06590.1"/>
    <property type="match status" value="1"/>
</dbReference>
<dbReference type="PRINTS" id="PR01434">
    <property type="entry name" value="NADHDHGNASE5"/>
</dbReference>
<feature type="domain" description="NADH-Ubiquinone oxidoreductase (complex I) chain 5 N-terminal" evidence="8">
    <location>
        <begin position="76"/>
        <end position="120"/>
    </location>
</feature>
<feature type="transmembrane region" description="Helical" evidence="6">
    <location>
        <begin position="471"/>
        <end position="494"/>
    </location>
</feature>
<keyword evidence="3 6" id="KW-1133">Transmembrane helix</keyword>
<reference evidence="9 10" key="1">
    <citation type="submission" date="2018-01" db="EMBL/GenBank/DDBJ databases">
        <title>Deinococcus koreensis sp. nov., a radiation-resistant bacterium isolated from river water.</title>
        <authorList>
            <person name="Choi A."/>
        </authorList>
    </citation>
    <scope>NUCLEOTIDE SEQUENCE [LARGE SCALE GENOMIC DNA]</scope>
    <source>
        <strain evidence="9 10">SJW1-2</strain>
    </source>
</reference>
<dbReference type="Proteomes" id="UP000236379">
    <property type="component" value="Unassembled WGS sequence"/>
</dbReference>
<dbReference type="InterPro" id="IPR018393">
    <property type="entry name" value="NADHpl_OxRdtase_5_subgr"/>
</dbReference>
<feature type="transmembrane region" description="Helical" evidence="6">
    <location>
        <begin position="31"/>
        <end position="50"/>
    </location>
</feature>
<dbReference type="GO" id="GO:0003954">
    <property type="term" value="F:NADH dehydrogenase activity"/>
    <property type="evidence" value="ECO:0007669"/>
    <property type="project" value="TreeGrafter"/>
</dbReference>
<dbReference type="InterPro" id="IPR001516">
    <property type="entry name" value="Proton_antipo_N"/>
</dbReference>
<evidence type="ECO:0000256" key="3">
    <source>
        <dbReference type="ARBA" id="ARBA00022989"/>
    </source>
</evidence>
<feature type="transmembrane region" description="Helical" evidence="6">
    <location>
        <begin position="229"/>
        <end position="247"/>
    </location>
</feature>
<dbReference type="GO" id="GO:0016020">
    <property type="term" value="C:membrane"/>
    <property type="evidence" value="ECO:0007669"/>
    <property type="project" value="UniProtKB-SubCell"/>
</dbReference>
<feature type="transmembrane region" description="Helical" evidence="6">
    <location>
        <begin position="326"/>
        <end position="348"/>
    </location>
</feature>
<dbReference type="GO" id="GO:0012505">
    <property type="term" value="C:endomembrane system"/>
    <property type="evidence" value="ECO:0007669"/>
    <property type="project" value="UniProtKB-SubCell"/>
</dbReference>
<protein>
    <submittedName>
        <fullName evidence="9">NADH-quinone oxidoreductase subunit L</fullName>
    </submittedName>
</protein>
<feature type="transmembrane region" description="Helical" evidence="6">
    <location>
        <begin position="430"/>
        <end position="451"/>
    </location>
</feature>
<keyword evidence="4 6" id="KW-0472">Membrane</keyword>
<name>A0A2K3V2M9_9DEIO</name>
<proteinExistence type="predicted"/>
<dbReference type="InterPro" id="IPR003945">
    <property type="entry name" value="NU5C-like"/>
</dbReference>
<dbReference type="GO" id="GO:0008137">
    <property type="term" value="F:NADH dehydrogenase (ubiquinone) activity"/>
    <property type="evidence" value="ECO:0007669"/>
    <property type="project" value="InterPro"/>
</dbReference>
<dbReference type="OrthoDB" id="9807568at2"/>
<dbReference type="AlphaFoldDB" id="A0A2K3V2M9"/>
<feature type="domain" description="NADH:quinone oxidoreductase/Mrp antiporter transmembrane" evidence="7">
    <location>
        <begin position="138"/>
        <end position="435"/>
    </location>
</feature>
<dbReference type="Gene3D" id="1.20.5.2700">
    <property type="match status" value="1"/>
</dbReference>
<sequence length="641" mass="68622">MPLYLLPLFPLLGFALLICFPRLFPGKTGGWLGSGMVLLSFLVGVSRFFGLTDTVQTETLWTWLPNMALGEGGQVVNLSAGFAWDQLSALMTLIITGVGFLIHVYSISYMGHDPKFTRFFAFLNFFVAMMLILVLADSYPLMFVGWEGVGTASFLLIGFWFAGRGEAKDAAGFAATNAEGISNSNAARKAFIMNRIGDLGFMLGMFLLFKAFGTLNIQQLAERVETVQFSQPTLELACLFLLVGAVGKSGQLPLTTWLPDAMAGPTPVSALIHAATMVTAGVYLVARSHFLYDLAPTASLWVAWVGGLTALYGALCALNQHDIKKILAYSTVSQLGYMFLAVGLHAYTAGVFHLLTHAFFKALLFLSAGAVIHALHEEQDVRQMGGLRKYMPFTHIVSAVGVLAICGIPIWSGFFSKDAILAAAYEANPLLYVIGLGVALLTAFYMGRWYFLVWRGTYRGHAHPHEADPLITAPLGVLAALATLGGFLNVPTFLGGGHAFDDFLSRAVPLEVHEIPVSTEILLTFLAVAAGVGGLVWAYLEHRRSTLFDGPLGQASTSALYLDNAYDGLIGNPSKALAGAFDIADRSTDGLVNGIASNAAAPGGLFTLWQSGFVRAYAVSMLLGTAAIIGYWALKTIGSAS</sequence>
<comment type="caution">
    <text evidence="9">The sequence shown here is derived from an EMBL/GenBank/DDBJ whole genome shotgun (WGS) entry which is preliminary data.</text>
</comment>
<feature type="transmembrane region" description="Helical" evidence="6">
    <location>
        <begin position="268"/>
        <end position="286"/>
    </location>
</feature>
<feature type="transmembrane region" description="Helical" evidence="6">
    <location>
        <begin position="119"/>
        <end position="136"/>
    </location>
</feature>
<evidence type="ECO:0000313" key="10">
    <source>
        <dbReference type="Proteomes" id="UP000236379"/>
    </source>
</evidence>
<feature type="transmembrane region" description="Helical" evidence="6">
    <location>
        <begin position="298"/>
        <end position="319"/>
    </location>
</feature>
<dbReference type="Pfam" id="PF00662">
    <property type="entry name" value="Proton_antipo_N"/>
    <property type="match status" value="1"/>
</dbReference>
<evidence type="ECO:0000256" key="6">
    <source>
        <dbReference type="SAM" id="Phobius"/>
    </source>
</evidence>
<dbReference type="PANTHER" id="PTHR42829">
    <property type="entry name" value="NADH-UBIQUINONE OXIDOREDUCTASE CHAIN 5"/>
    <property type="match status" value="1"/>
</dbReference>
<feature type="transmembrane region" description="Helical" evidence="6">
    <location>
        <begin position="396"/>
        <end position="415"/>
    </location>
</feature>
<evidence type="ECO:0000256" key="1">
    <source>
        <dbReference type="ARBA" id="ARBA00004127"/>
    </source>
</evidence>
<accession>A0A2K3V2M9</accession>
<dbReference type="GO" id="GO:0042773">
    <property type="term" value="P:ATP synthesis coupled electron transport"/>
    <property type="evidence" value="ECO:0007669"/>
    <property type="project" value="InterPro"/>
</dbReference>
<evidence type="ECO:0000313" key="9">
    <source>
        <dbReference type="EMBL" id="PNY83015.1"/>
    </source>
</evidence>
<keyword evidence="10" id="KW-1185">Reference proteome</keyword>
<dbReference type="Pfam" id="PF00361">
    <property type="entry name" value="Proton_antipo_M"/>
    <property type="match status" value="1"/>
</dbReference>
<evidence type="ECO:0000259" key="8">
    <source>
        <dbReference type="Pfam" id="PF00662"/>
    </source>
</evidence>
<feature type="transmembrane region" description="Helical" evidence="6">
    <location>
        <begin position="142"/>
        <end position="162"/>
    </location>
</feature>
<dbReference type="PRINTS" id="PR01435">
    <property type="entry name" value="NPOXDRDTASE5"/>
</dbReference>
<feature type="transmembrane region" description="Helical" evidence="6">
    <location>
        <begin position="87"/>
        <end position="107"/>
    </location>
</feature>
<evidence type="ECO:0000256" key="5">
    <source>
        <dbReference type="RuleBase" id="RU000320"/>
    </source>
</evidence>
<dbReference type="PANTHER" id="PTHR42829:SF2">
    <property type="entry name" value="NADH-UBIQUINONE OXIDOREDUCTASE CHAIN 5"/>
    <property type="match status" value="1"/>
</dbReference>
<evidence type="ECO:0000256" key="4">
    <source>
        <dbReference type="ARBA" id="ARBA00023136"/>
    </source>
</evidence>
<keyword evidence="2 5" id="KW-0812">Transmembrane</keyword>